<name>Q4D6A8_TRYCC</name>
<evidence type="ECO:0000313" key="3">
    <source>
        <dbReference type="EMBL" id="EAN88066.1"/>
    </source>
</evidence>
<dbReference type="KEGG" id="tcr:508269.70"/>
<dbReference type="eggNOG" id="ENOG502QQFE">
    <property type="taxonomic scope" value="Eukaryota"/>
</dbReference>
<dbReference type="AlphaFoldDB" id="Q4D6A8"/>
<dbReference type="InterPro" id="IPR050576">
    <property type="entry name" value="Cilia_flagella_integrity"/>
</dbReference>
<reference evidence="3 4" key="1">
    <citation type="journal article" date="2005" name="Science">
        <title>The genome sequence of Trypanosoma cruzi, etiologic agent of Chagas disease.</title>
        <authorList>
            <person name="El-Sayed N.M."/>
            <person name="Myler P.J."/>
            <person name="Bartholomeu D.C."/>
            <person name="Nilsson D."/>
            <person name="Aggarwal G."/>
            <person name="Tran A.N."/>
            <person name="Ghedin E."/>
            <person name="Worthey E.A."/>
            <person name="Delcher A.L."/>
            <person name="Blandin G."/>
            <person name="Westenberger S.J."/>
            <person name="Caler E."/>
            <person name="Cerqueira G.C."/>
            <person name="Branche C."/>
            <person name="Haas B."/>
            <person name="Anupama A."/>
            <person name="Arner E."/>
            <person name="Aslund L."/>
            <person name="Attipoe P."/>
            <person name="Bontempi E."/>
            <person name="Bringaud F."/>
            <person name="Burton P."/>
            <person name="Cadag E."/>
            <person name="Campbell D.A."/>
            <person name="Carrington M."/>
            <person name="Crabtree J."/>
            <person name="Darban H."/>
            <person name="da Silveira J.F."/>
            <person name="de Jong P."/>
            <person name="Edwards K."/>
            <person name="Englund P.T."/>
            <person name="Fazelina G."/>
            <person name="Feldblyum T."/>
            <person name="Ferella M."/>
            <person name="Frasch A.C."/>
            <person name="Gull K."/>
            <person name="Horn D."/>
            <person name="Hou L."/>
            <person name="Huang Y."/>
            <person name="Kindlund E."/>
            <person name="Klingbeil M."/>
            <person name="Kluge S."/>
            <person name="Koo H."/>
            <person name="Lacerda D."/>
            <person name="Levin M.J."/>
            <person name="Lorenzi H."/>
            <person name="Louie T."/>
            <person name="Machado C.R."/>
            <person name="McCulloch R."/>
            <person name="McKenna A."/>
            <person name="Mizuno Y."/>
            <person name="Mottram J.C."/>
            <person name="Nelson S."/>
            <person name="Ochaya S."/>
            <person name="Osoegawa K."/>
            <person name="Pai G."/>
            <person name="Parsons M."/>
            <person name="Pentony M."/>
            <person name="Pettersson U."/>
            <person name="Pop M."/>
            <person name="Ramirez J.L."/>
            <person name="Rinta J."/>
            <person name="Robertson L."/>
            <person name="Salzberg S.L."/>
            <person name="Sanchez D.O."/>
            <person name="Seyler A."/>
            <person name="Sharma R."/>
            <person name="Shetty J."/>
            <person name="Simpson A.J."/>
            <person name="Sisk E."/>
            <person name="Tammi M.T."/>
            <person name="Tarleton R."/>
            <person name="Teixeira S."/>
            <person name="Van Aken S."/>
            <person name="Vogt C."/>
            <person name="Ward P.N."/>
            <person name="Wickstead B."/>
            <person name="Wortman J."/>
            <person name="White O."/>
            <person name="Fraser C.M."/>
            <person name="Stuart K.D."/>
            <person name="Andersson B."/>
        </authorList>
    </citation>
    <scope>NUCLEOTIDE SEQUENCE [LARGE SCALE GENOMIC DNA]</scope>
    <source>
        <strain evidence="3 4">CL Brener</strain>
    </source>
</reference>
<dbReference type="RefSeq" id="XP_809917.1">
    <property type="nucleotide sequence ID" value="XM_804824.1"/>
</dbReference>
<dbReference type="PaxDb" id="353153-Q4D6A8"/>
<dbReference type="OMA" id="FLYFEQM"/>
<dbReference type="SUPFAM" id="SSF52075">
    <property type="entry name" value="Outer arm dynein light chain 1"/>
    <property type="match status" value="1"/>
</dbReference>
<keyword evidence="4" id="KW-1185">Reference proteome</keyword>
<dbReference type="SMR" id="Q4D6A8"/>
<dbReference type="InterPro" id="IPR032675">
    <property type="entry name" value="LRR_dom_sf"/>
</dbReference>
<evidence type="ECO:0008006" key="5">
    <source>
        <dbReference type="Google" id="ProtNLM"/>
    </source>
</evidence>
<organism evidence="3 4">
    <name type="scientific">Trypanosoma cruzi (strain CL Brener)</name>
    <dbReference type="NCBI Taxonomy" id="353153"/>
    <lineage>
        <taxon>Eukaryota</taxon>
        <taxon>Discoba</taxon>
        <taxon>Euglenozoa</taxon>
        <taxon>Kinetoplastea</taxon>
        <taxon>Metakinetoplastina</taxon>
        <taxon>Trypanosomatida</taxon>
        <taxon>Trypanosomatidae</taxon>
        <taxon>Trypanosoma</taxon>
        <taxon>Schizotrypanum</taxon>
    </lineage>
</organism>
<dbReference type="Gene3D" id="3.80.10.10">
    <property type="entry name" value="Ribonuclease Inhibitor"/>
    <property type="match status" value="2"/>
</dbReference>
<evidence type="ECO:0000256" key="1">
    <source>
        <dbReference type="ARBA" id="ARBA00022614"/>
    </source>
</evidence>
<dbReference type="PANTHER" id="PTHR45973">
    <property type="entry name" value="PROTEIN PHOSPHATASE 1 REGULATORY SUBUNIT SDS22-RELATED"/>
    <property type="match status" value="1"/>
</dbReference>
<gene>
    <name evidence="3" type="ORF">Tc00.1047053508269.70</name>
</gene>
<dbReference type="GeneID" id="3540593"/>
<dbReference type="Pfam" id="PF14580">
    <property type="entry name" value="LRR_9"/>
    <property type="match status" value="1"/>
</dbReference>
<dbReference type="InterPro" id="IPR001611">
    <property type="entry name" value="Leu-rich_rpt"/>
</dbReference>
<dbReference type="EMBL" id="AAHK01000940">
    <property type="protein sequence ID" value="EAN88066.1"/>
    <property type="molecule type" value="Genomic_DNA"/>
</dbReference>
<dbReference type="PANTHER" id="PTHR45973:SF29">
    <property type="entry name" value="LEUCINE-RICH REPEAT PROTEIN"/>
    <property type="match status" value="1"/>
</dbReference>
<sequence>MQGVTCLFHDGVGMFLSPVDLPFHRRTAQPTRLDGFWAFLFCFPLIERECVCVCALYPFCFSFFSPCAGMSAFDLAEEMSTGSTEDVHMTEETIIRRCRMHQGYTTPELNEKLYLNHVGFRTISSLDAFHQCTVLYLNDNAISSLEGLCPLQRLHSLYLNNNVLQECCTLPVLPSLRLLDISNNSIGSFAGISNAPGLETLLAASNRVTNLQGLEPLGHLVTVDVSQNCISQADHALPLLFQKKTVRTCMLQGNQFVRTTPSYRKVVIAQMPSLRFLDQYPVSPEERSCAEAHAIGGVEMEKAKRMENERREEEERKKQFLFFSEARATVRERRLTEGPRVGSTAYFENNKCDDIYVPNR</sequence>
<protein>
    <recommendedName>
        <fullName evidence="5">Leucine-rich repeat protein (LRRP)</fullName>
    </recommendedName>
</protein>
<keyword evidence="1" id="KW-0433">Leucine-rich repeat</keyword>
<dbReference type="Proteomes" id="UP000002296">
    <property type="component" value="Unassembled WGS sequence"/>
</dbReference>
<comment type="caution">
    <text evidence="3">The sequence shown here is derived from an EMBL/GenBank/DDBJ whole genome shotgun (WGS) entry which is preliminary data.</text>
</comment>
<evidence type="ECO:0000256" key="2">
    <source>
        <dbReference type="ARBA" id="ARBA00022737"/>
    </source>
</evidence>
<evidence type="ECO:0000313" key="4">
    <source>
        <dbReference type="Proteomes" id="UP000002296"/>
    </source>
</evidence>
<dbReference type="InParanoid" id="Q4D6A8"/>
<proteinExistence type="predicted"/>
<keyword evidence="2" id="KW-0677">Repeat</keyword>
<dbReference type="PROSITE" id="PS51450">
    <property type="entry name" value="LRR"/>
    <property type="match status" value="2"/>
</dbReference>
<accession>Q4D6A8</accession>